<dbReference type="Gene3D" id="3.30.450.20">
    <property type="entry name" value="PAS domain"/>
    <property type="match status" value="2"/>
</dbReference>
<dbReference type="SUPFAM" id="SSF52091">
    <property type="entry name" value="SpoIIaa-like"/>
    <property type="match status" value="1"/>
</dbReference>
<reference evidence="3" key="1">
    <citation type="submission" date="2022-11" db="EMBL/GenBank/DDBJ databases">
        <title>Minimal conservation of predation-associated metabolite biosynthetic gene clusters underscores biosynthetic potential of Myxococcota including descriptions for ten novel species: Archangium lansinium sp. nov., Myxococcus landrumus sp. nov., Nannocystis bai.</title>
        <authorList>
            <person name="Ahearne A."/>
            <person name="Stevens C."/>
            <person name="Dowd S."/>
        </authorList>
    </citation>
    <scope>NUCLEOTIDE SEQUENCE</scope>
    <source>
        <strain evidence="3">Fl3</strain>
    </source>
</reference>
<dbReference type="PANTHER" id="PTHR33745">
    <property type="entry name" value="RSBT ANTAGONIST PROTEIN RSBS-RELATED"/>
    <property type="match status" value="1"/>
</dbReference>
<keyword evidence="4" id="KW-1185">Reference proteome</keyword>
<dbReference type="InterPro" id="IPR036513">
    <property type="entry name" value="STAS_dom_sf"/>
</dbReference>
<name>A0ABY7HCP4_9BACT</name>
<organism evidence="3 4">
    <name type="scientific">Nannocystis punicea</name>
    <dbReference type="NCBI Taxonomy" id="2995304"/>
    <lineage>
        <taxon>Bacteria</taxon>
        <taxon>Pseudomonadati</taxon>
        <taxon>Myxococcota</taxon>
        <taxon>Polyangia</taxon>
        <taxon>Nannocystales</taxon>
        <taxon>Nannocystaceae</taxon>
        <taxon>Nannocystis</taxon>
    </lineage>
</organism>
<protein>
    <submittedName>
        <fullName evidence="3">PAS domain-containing protein</fullName>
    </submittedName>
</protein>
<dbReference type="CDD" id="cd00130">
    <property type="entry name" value="PAS"/>
    <property type="match status" value="1"/>
</dbReference>
<gene>
    <name evidence="3" type="ORF">O0S08_12860</name>
</gene>
<evidence type="ECO:0000313" key="3">
    <source>
        <dbReference type="EMBL" id="WAS97032.1"/>
    </source>
</evidence>
<dbReference type="SUPFAM" id="SSF55785">
    <property type="entry name" value="PYP-like sensor domain (PAS domain)"/>
    <property type="match status" value="2"/>
</dbReference>
<proteinExistence type="predicted"/>
<dbReference type="InterPro" id="IPR000014">
    <property type="entry name" value="PAS"/>
</dbReference>
<dbReference type="Gene3D" id="3.30.750.24">
    <property type="entry name" value="STAS domain"/>
    <property type="match status" value="1"/>
</dbReference>
<dbReference type="NCBIfam" id="TIGR00229">
    <property type="entry name" value="sensory_box"/>
    <property type="match status" value="1"/>
</dbReference>
<dbReference type="PROSITE" id="PS50801">
    <property type="entry name" value="STAS"/>
    <property type="match status" value="1"/>
</dbReference>
<dbReference type="InterPro" id="IPR051932">
    <property type="entry name" value="Bact_StressResp_Reg"/>
</dbReference>
<dbReference type="Pfam" id="PF08448">
    <property type="entry name" value="PAS_4"/>
    <property type="match status" value="1"/>
</dbReference>
<dbReference type="Pfam" id="PF01740">
    <property type="entry name" value="STAS"/>
    <property type="match status" value="1"/>
</dbReference>
<dbReference type="CDD" id="cd07041">
    <property type="entry name" value="STAS_RsbR_RsbS_like"/>
    <property type="match status" value="1"/>
</dbReference>
<dbReference type="InterPro" id="IPR035965">
    <property type="entry name" value="PAS-like_dom_sf"/>
</dbReference>
<evidence type="ECO:0000259" key="2">
    <source>
        <dbReference type="PROSITE" id="PS50801"/>
    </source>
</evidence>
<dbReference type="RefSeq" id="WP_269039396.1">
    <property type="nucleotide sequence ID" value="NZ_CP114040.1"/>
</dbReference>
<sequence>MDERSSSAPHVVIELDEALRVTGWNRRAEQVFGVTAAEAHGKPVVELMPVSGDPSAWRDALTPDGETPRVRAVALPGREVLFEAWSQALRDGDGRVTGAALYGLDVTARAAAEKRCELERTVLGTLLDTLDISAWALDPDGVFLFQDGKAMREAGLRPHQFVGLNMFEVYANETGHAEVRTALAGEPVLGVQSETYGVHWMHWYIPVKNASDVALVGISLDVTDTKRNEVELRAKLDLIEKQQEVIRELSTPIIEVWDGVITLPIVGLIDSVRTAEIMDNLLQTVGRTRARFAILDLTGVEVVDTGTASHLINMIQAIRLLGAEGILTGIHPMIAQTIVALGVDLTHVAVFGKLRDALQHCIARLGRKRPVAPAAPAAGA</sequence>
<evidence type="ECO:0000313" key="4">
    <source>
        <dbReference type="Proteomes" id="UP001164459"/>
    </source>
</evidence>
<dbReference type="InterPro" id="IPR002645">
    <property type="entry name" value="STAS_dom"/>
</dbReference>
<evidence type="ECO:0000256" key="1">
    <source>
        <dbReference type="ARBA" id="ARBA00022553"/>
    </source>
</evidence>
<dbReference type="PANTHER" id="PTHR33745:SF3">
    <property type="entry name" value="RSBT CO-ANTAGONIST PROTEIN RSBRC"/>
    <property type="match status" value="1"/>
</dbReference>
<keyword evidence="1" id="KW-0597">Phosphoprotein</keyword>
<dbReference type="EMBL" id="CP114040">
    <property type="protein sequence ID" value="WAS97032.1"/>
    <property type="molecule type" value="Genomic_DNA"/>
</dbReference>
<dbReference type="InterPro" id="IPR013656">
    <property type="entry name" value="PAS_4"/>
</dbReference>
<dbReference type="Proteomes" id="UP001164459">
    <property type="component" value="Chromosome"/>
</dbReference>
<feature type="domain" description="STAS" evidence="2">
    <location>
        <begin position="250"/>
        <end position="361"/>
    </location>
</feature>
<accession>A0ABY7HCP4</accession>